<dbReference type="EMBL" id="JBBKAR010000034">
    <property type="protein sequence ID" value="MEJ8304841.1"/>
    <property type="molecule type" value="Genomic_DNA"/>
</dbReference>
<accession>A0ACC6PD55</accession>
<reference evidence="1" key="1">
    <citation type="submission" date="2024-03" db="EMBL/GenBank/DDBJ databases">
        <title>Whole genome sequecning of epiphytes from Marcgravia umbellata leaves.</title>
        <authorList>
            <person name="Kumar G."/>
            <person name="Savka M.A."/>
        </authorList>
    </citation>
    <scope>NUCLEOTIDE SEQUENCE</scope>
    <source>
        <strain evidence="1">RIT_BL5</strain>
    </source>
</reference>
<evidence type="ECO:0000313" key="2">
    <source>
        <dbReference type="Proteomes" id="UP001380953"/>
    </source>
</evidence>
<dbReference type="Proteomes" id="UP001380953">
    <property type="component" value="Unassembled WGS sequence"/>
</dbReference>
<gene>
    <name evidence="1" type="ORF">WKI47_13120</name>
</gene>
<evidence type="ECO:0000313" key="1">
    <source>
        <dbReference type="EMBL" id="MEJ8304841.1"/>
    </source>
</evidence>
<keyword evidence="2" id="KW-1185">Reference proteome</keyword>
<proteinExistence type="predicted"/>
<protein>
    <submittedName>
        <fullName evidence="1">ABC transporter permease</fullName>
    </submittedName>
</protein>
<comment type="caution">
    <text evidence="1">The sequence shown here is derived from an EMBL/GenBank/DDBJ whole genome shotgun (WGS) entry which is preliminary data.</text>
</comment>
<sequence length="344" mass="36736">MSVHPVSVSNAAKTYRAERRQALLRRIAHNRMLTIGGSVLLAVVLLSLLGPLLTPYGPLQIDPVSRLRGPSAAHWFGTDNFGRDVMTRVVYGARISLLVGAAVTLIASLVGLAVGLLSAYYSILDHILMRICDGLFAFPSLLLAIAIMAAMGPKPSNVVIALSIISVPSIARIIRSRALVIREQTYIEALRAQGAGAGRILWLHMAPNTLSPLIVQSTFIFAASILTEASLSFLGAGIPAPSPSLGNMLYDGKTVIYNAWWMTVFPGAFILLIVLGLNLFGDGLRDLLDPHAKRRKKVAFGGLGWSRRKLRESGGKNETDPQSDTAFSNDPTKGGATDGGKATS</sequence>
<organism evidence="1 2">
    <name type="scientific">Saccharibacillus sacchari</name>
    <dbReference type="NCBI Taxonomy" id="456493"/>
    <lineage>
        <taxon>Bacteria</taxon>
        <taxon>Bacillati</taxon>
        <taxon>Bacillota</taxon>
        <taxon>Bacilli</taxon>
        <taxon>Bacillales</taxon>
        <taxon>Paenibacillaceae</taxon>
        <taxon>Saccharibacillus</taxon>
    </lineage>
</organism>
<name>A0ACC6PD55_9BACL</name>